<dbReference type="Proteomes" id="UP000821866">
    <property type="component" value="Chromosome 7"/>
</dbReference>
<organism evidence="1 2">
    <name type="scientific">Rhipicephalus microplus</name>
    <name type="common">Cattle tick</name>
    <name type="synonym">Boophilus microplus</name>
    <dbReference type="NCBI Taxonomy" id="6941"/>
    <lineage>
        <taxon>Eukaryota</taxon>
        <taxon>Metazoa</taxon>
        <taxon>Ecdysozoa</taxon>
        <taxon>Arthropoda</taxon>
        <taxon>Chelicerata</taxon>
        <taxon>Arachnida</taxon>
        <taxon>Acari</taxon>
        <taxon>Parasitiformes</taxon>
        <taxon>Ixodida</taxon>
        <taxon>Ixodoidea</taxon>
        <taxon>Ixodidae</taxon>
        <taxon>Rhipicephalinae</taxon>
        <taxon>Rhipicephalus</taxon>
        <taxon>Boophilus</taxon>
    </lineage>
</organism>
<accession>A0A9J6DKB9</accession>
<proteinExistence type="predicted"/>
<protein>
    <submittedName>
        <fullName evidence="1">Uncharacterized protein</fullName>
    </submittedName>
</protein>
<gene>
    <name evidence="1" type="ORF">HPB51_025659</name>
</gene>
<name>A0A9J6DKB9_RHIMP</name>
<dbReference type="EMBL" id="JABSTU010000009">
    <property type="protein sequence ID" value="KAH8022562.1"/>
    <property type="molecule type" value="Genomic_DNA"/>
</dbReference>
<keyword evidence="2" id="KW-1185">Reference proteome</keyword>
<dbReference type="AlphaFoldDB" id="A0A9J6DKB9"/>
<comment type="caution">
    <text evidence="1">The sequence shown here is derived from an EMBL/GenBank/DDBJ whole genome shotgun (WGS) entry which is preliminary data.</text>
</comment>
<sequence>MRSLRQAASAKPLRTSNYRTITLAVYARYCICLVQGNRCCYIGRLAVVLELRGQQPRGASCRDASRWVPLPRDAMPQACFVSAAAARGDDDSSRHRGGLQPPPTDPFVAATARLSAGMQRESSSFGSSCFSQARECDHARSALSDDYLRVRFKKHTRSRFLVSFCVRVRSFVRAFEN</sequence>
<reference evidence="1" key="2">
    <citation type="submission" date="2021-09" db="EMBL/GenBank/DDBJ databases">
        <authorList>
            <person name="Jia N."/>
            <person name="Wang J."/>
            <person name="Shi W."/>
            <person name="Du L."/>
            <person name="Sun Y."/>
            <person name="Zhan W."/>
            <person name="Jiang J."/>
            <person name="Wang Q."/>
            <person name="Zhang B."/>
            <person name="Ji P."/>
            <person name="Sakyi L.B."/>
            <person name="Cui X."/>
            <person name="Yuan T."/>
            <person name="Jiang B."/>
            <person name="Yang W."/>
            <person name="Lam T.T.-Y."/>
            <person name="Chang Q."/>
            <person name="Ding S."/>
            <person name="Wang X."/>
            <person name="Zhu J."/>
            <person name="Ruan X."/>
            <person name="Zhao L."/>
            <person name="Wei J."/>
            <person name="Que T."/>
            <person name="Du C."/>
            <person name="Cheng J."/>
            <person name="Dai P."/>
            <person name="Han X."/>
            <person name="Huang E."/>
            <person name="Gao Y."/>
            <person name="Liu J."/>
            <person name="Shao H."/>
            <person name="Ye R."/>
            <person name="Li L."/>
            <person name="Wei W."/>
            <person name="Wang X."/>
            <person name="Wang C."/>
            <person name="Huo Q."/>
            <person name="Li W."/>
            <person name="Guo W."/>
            <person name="Chen H."/>
            <person name="Chen S."/>
            <person name="Zhou L."/>
            <person name="Zhou L."/>
            <person name="Ni X."/>
            <person name="Tian J."/>
            <person name="Zhou Y."/>
            <person name="Sheng Y."/>
            <person name="Liu T."/>
            <person name="Pan Y."/>
            <person name="Xia L."/>
            <person name="Li J."/>
            <person name="Zhao F."/>
            <person name="Cao W."/>
        </authorList>
    </citation>
    <scope>NUCLEOTIDE SEQUENCE</scope>
    <source>
        <strain evidence="1">Rmic-2018</strain>
        <tissue evidence="1">Larvae</tissue>
    </source>
</reference>
<evidence type="ECO:0000313" key="2">
    <source>
        <dbReference type="Proteomes" id="UP000821866"/>
    </source>
</evidence>
<reference evidence="1" key="1">
    <citation type="journal article" date="2020" name="Cell">
        <title>Large-Scale Comparative Analyses of Tick Genomes Elucidate Their Genetic Diversity and Vector Capacities.</title>
        <authorList>
            <consortium name="Tick Genome and Microbiome Consortium (TIGMIC)"/>
            <person name="Jia N."/>
            <person name="Wang J."/>
            <person name="Shi W."/>
            <person name="Du L."/>
            <person name="Sun Y."/>
            <person name="Zhan W."/>
            <person name="Jiang J.F."/>
            <person name="Wang Q."/>
            <person name="Zhang B."/>
            <person name="Ji P."/>
            <person name="Bell-Sakyi L."/>
            <person name="Cui X.M."/>
            <person name="Yuan T.T."/>
            <person name="Jiang B.G."/>
            <person name="Yang W.F."/>
            <person name="Lam T.T."/>
            <person name="Chang Q.C."/>
            <person name="Ding S.J."/>
            <person name="Wang X.J."/>
            <person name="Zhu J.G."/>
            <person name="Ruan X.D."/>
            <person name="Zhao L."/>
            <person name="Wei J.T."/>
            <person name="Ye R.Z."/>
            <person name="Que T.C."/>
            <person name="Du C.H."/>
            <person name="Zhou Y.H."/>
            <person name="Cheng J.X."/>
            <person name="Dai P.F."/>
            <person name="Guo W.B."/>
            <person name="Han X.H."/>
            <person name="Huang E.J."/>
            <person name="Li L.F."/>
            <person name="Wei W."/>
            <person name="Gao Y.C."/>
            <person name="Liu J.Z."/>
            <person name="Shao H.Z."/>
            <person name="Wang X."/>
            <person name="Wang C.C."/>
            <person name="Yang T.C."/>
            <person name="Huo Q.B."/>
            <person name="Li W."/>
            <person name="Chen H.Y."/>
            <person name="Chen S.E."/>
            <person name="Zhou L.G."/>
            <person name="Ni X.B."/>
            <person name="Tian J.H."/>
            <person name="Sheng Y."/>
            <person name="Liu T."/>
            <person name="Pan Y.S."/>
            <person name="Xia L.Y."/>
            <person name="Li J."/>
            <person name="Zhao F."/>
            <person name="Cao W.C."/>
        </authorList>
    </citation>
    <scope>NUCLEOTIDE SEQUENCE</scope>
    <source>
        <strain evidence="1">Rmic-2018</strain>
    </source>
</reference>
<evidence type="ECO:0000313" key="1">
    <source>
        <dbReference type="EMBL" id="KAH8022562.1"/>
    </source>
</evidence>